<dbReference type="OrthoDB" id="20966at2"/>
<evidence type="ECO:0008006" key="3">
    <source>
        <dbReference type="Google" id="ProtNLM"/>
    </source>
</evidence>
<evidence type="ECO:0000313" key="1">
    <source>
        <dbReference type="EMBL" id="QDU62226.1"/>
    </source>
</evidence>
<dbReference type="SUPFAM" id="SSF56059">
    <property type="entry name" value="Glutathione synthetase ATP-binding domain-like"/>
    <property type="match status" value="1"/>
</dbReference>
<dbReference type="AlphaFoldDB" id="A0A518B5I8"/>
<protein>
    <recommendedName>
        <fullName evidence="3">ATP-grasp domain-containing protein</fullName>
    </recommendedName>
</protein>
<name>A0A518B5I8_9BACT</name>
<dbReference type="KEGG" id="knv:Pan216_30930"/>
<reference evidence="1 2" key="1">
    <citation type="submission" date="2019-02" db="EMBL/GenBank/DDBJ databases">
        <title>Deep-cultivation of Planctomycetes and their phenomic and genomic characterization uncovers novel biology.</title>
        <authorList>
            <person name="Wiegand S."/>
            <person name="Jogler M."/>
            <person name="Boedeker C."/>
            <person name="Pinto D."/>
            <person name="Vollmers J."/>
            <person name="Rivas-Marin E."/>
            <person name="Kohn T."/>
            <person name="Peeters S.H."/>
            <person name="Heuer A."/>
            <person name="Rast P."/>
            <person name="Oberbeckmann S."/>
            <person name="Bunk B."/>
            <person name="Jeske O."/>
            <person name="Meyerdierks A."/>
            <person name="Storesund J.E."/>
            <person name="Kallscheuer N."/>
            <person name="Luecker S."/>
            <person name="Lage O.M."/>
            <person name="Pohl T."/>
            <person name="Merkel B.J."/>
            <person name="Hornburger P."/>
            <person name="Mueller R.-W."/>
            <person name="Bruemmer F."/>
            <person name="Labrenz M."/>
            <person name="Spormann A.M."/>
            <person name="Op den Camp H."/>
            <person name="Overmann J."/>
            <person name="Amann R."/>
            <person name="Jetten M.S.M."/>
            <person name="Mascher T."/>
            <person name="Medema M.H."/>
            <person name="Devos D.P."/>
            <person name="Kaster A.-K."/>
            <person name="Ovreas L."/>
            <person name="Rohde M."/>
            <person name="Galperin M.Y."/>
            <person name="Jogler C."/>
        </authorList>
    </citation>
    <scope>NUCLEOTIDE SEQUENCE [LARGE SCALE GENOMIC DNA]</scope>
    <source>
        <strain evidence="1 2">Pan216</strain>
    </source>
</reference>
<dbReference type="EMBL" id="CP036279">
    <property type="protein sequence ID" value="QDU62226.1"/>
    <property type="molecule type" value="Genomic_DNA"/>
</dbReference>
<proteinExistence type="predicted"/>
<dbReference type="Proteomes" id="UP000317093">
    <property type="component" value="Chromosome"/>
</dbReference>
<keyword evidence="2" id="KW-1185">Reference proteome</keyword>
<evidence type="ECO:0000313" key="2">
    <source>
        <dbReference type="Proteomes" id="UP000317093"/>
    </source>
</evidence>
<accession>A0A518B5I8</accession>
<sequence>MPAPLLLPNFGAEEGTEGLARVAPLSLAMARLWRALFQEDATFVDGTAPDEALALPSPLAARRGQPLMDHDGVGLVAWLNTKHAARLAAERRLPLHGASPEIVRLVHDKAFALEAIREAGLEGCPEATILEPEELRDPEDALRSVRRMVDRWPTACQERFTLKPRLGCSGRGRVPCSLEHLDNEELRGALPRLVKRGGAIVEPIRSRTKDLSAVLWVSAPDDVRLLGTLEQHVSVSGSYFGHRGILSAGGEIHAASPFREELMDSSRRMGRSAAERGYRGACGVDAFTYREGDRERFRAGVEFNARYTLGAIVLDVVRRCREHLRKAGVWSDSEEIAFAFFLQEPPSGWPTSTEIANAEAHFVPLWLPGDTINPGVLMARSDKILDDLANGNSQRAEPS</sequence>
<organism evidence="1 2">
    <name type="scientific">Kolteria novifilia</name>
    <dbReference type="NCBI Taxonomy" id="2527975"/>
    <lineage>
        <taxon>Bacteria</taxon>
        <taxon>Pseudomonadati</taxon>
        <taxon>Planctomycetota</taxon>
        <taxon>Planctomycetia</taxon>
        <taxon>Kolteriales</taxon>
        <taxon>Kolteriaceae</taxon>
        <taxon>Kolteria</taxon>
    </lineage>
</organism>
<dbReference type="RefSeq" id="WP_145258822.1">
    <property type="nucleotide sequence ID" value="NZ_CP036279.1"/>
</dbReference>
<gene>
    <name evidence="1" type="ORF">Pan216_30930</name>
</gene>